<dbReference type="OrthoDB" id="2400492at2759"/>
<sequence length="301" mass="31583">MESSAVAACAVRGNFIYLYYRSGQRPFTKPLFVLSPQSFSSSGSNTGSHAATSVPINPYAPSSLSQTNSYSRDDTTTIIAPSKNDDGRTLDTATDIGPTTAPSSGGNGALFIQVQNTYNSSPSLETLGLQASSISIAATSSFDSHTGIYRYDLLLAFSQLPPSSPLVFQMTAQSPATGNSQDSSISDSPWTLNTISQPAITPFGVATQFWLAASASSALEGSSFYQLYSTHDSPELRLSRYDAAKQNVTDVSGTILIRADLNPTMIKLTGITGFNGAIIGDSSTTATSTGIQFMDSTGPLP</sequence>
<feature type="compositionally biased region" description="Polar residues" evidence="1">
    <location>
        <begin position="60"/>
        <end position="70"/>
    </location>
</feature>
<proteinExistence type="predicted"/>
<feature type="compositionally biased region" description="Low complexity" evidence="1">
    <location>
        <begin position="44"/>
        <end position="53"/>
    </location>
</feature>
<keyword evidence="3" id="KW-1185">Reference proteome</keyword>
<evidence type="ECO:0000313" key="3">
    <source>
        <dbReference type="Proteomes" id="UP000707451"/>
    </source>
</evidence>
<evidence type="ECO:0000313" key="2">
    <source>
        <dbReference type="EMBL" id="KAG9062635.1"/>
    </source>
</evidence>
<comment type="caution">
    <text evidence="2">The sequence shown here is derived from an EMBL/GenBank/DDBJ whole genome shotgun (WGS) entry which is preliminary data.</text>
</comment>
<reference evidence="2" key="1">
    <citation type="submission" date="2021-06" db="EMBL/GenBank/DDBJ databases">
        <title>Genome Sequence of Mortierella hyaline Strain SCG-10, a Cold-Adapted, Nitrate-Reducing Fungus Isolated from Soil in Minnesota, USA.</title>
        <authorList>
            <person name="Aldossari N."/>
        </authorList>
    </citation>
    <scope>NUCLEOTIDE SEQUENCE</scope>
    <source>
        <strain evidence="2">SCG-10</strain>
    </source>
</reference>
<protein>
    <submittedName>
        <fullName evidence="2">Uncharacterized protein</fullName>
    </submittedName>
</protein>
<organism evidence="2 3">
    <name type="scientific">Linnemannia hyalina</name>
    <dbReference type="NCBI Taxonomy" id="64524"/>
    <lineage>
        <taxon>Eukaryota</taxon>
        <taxon>Fungi</taxon>
        <taxon>Fungi incertae sedis</taxon>
        <taxon>Mucoromycota</taxon>
        <taxon>Mortierellomycotina</taxon>
        <taxon>Mortierellomycetes</taxon>
        <taxon>Mortierellales</taxon>
        <taxon>Mortierellaceae</taxon>
        <taxon>Linnemannia</taxon>
    </lineage>
</organism>
<gene>
    <name evidence="2" type="ORF">KI688_004939</name>
</gene>
<evidence type="ECO:0000256" key="1">
    <source>
        <dbReference type="SAM" id="MobiDB-lite"/>
    </source>
</evidence>
<dbReference type="Proteomes" id="UP000707451">
    <property type="component" value="Unassembled WGS sequence"/>
</dbReference>
<feature type="region of interest" description="Disordered" evidence="1">
    <location>
        <begin position="44"/>
        <end position="89"/>
    </location>
</feature>
<name>A0A9P8BNU8_9FUNG</name>
<dbReference type="EMBL" id="JAHRHY010000018">
    <property type="protein sequence ID" value="KAG9062635.1"/>
    <property type="molecule type" value="Genomic_DNA"/>
</dbReference>
<accession>A0A9P8BNU8</accession>
<dbReference type="AlphaFoldDB" id="A0A9P8BNU8"/>